<name>A0ABV0S319_9TELE</name>
<feature type="transmembrane region" description="Helical" evidence="8">
    <location>
        <begin position="69"/>
        <end position="87"/>
    </location>
</feature>
<evidence type="ECO:0000256" key="5">
    <source>
        <dbReference type="ARBA" id="ARBA00022989"/>
    </source>
</evidence>
<evidence type="ECO:0000256" key="3">
    <source>
        <dbReference type="ARBA" id="ARBA00022448"/>
    </source>
</evidence>
<dbReference type="EMBL" id="JAHRIN010067252">
    <property type="protein sequence ID" value="MEQ2214168.1"/>
    <property type="molecule type" value="Genomic_DNA"/>
</dbReference>
<dbReference type="Proteomes" id="UP001434883">
    <property type="component" value="Unassembled WGS sequence"/>
</dbReference>
<evidence type="ECO:0000256" key="7">
    <source>
        <dbReference type="ARBA" id="ARBA00023136"/>
    </source>
</evidence>
<comment type="caution">
    <text evidence="10">The sequence shown here is derived from an EMBL/GenBank/DDBJ whole genome shotgun (WGS) entry which is preliminary data.</text>
</comment>
<dbReference type="Pfam" id="PF01496">
    <property type="entry name" value="V_ATPase_I"/>
    <property type="match status" value="2"/>
</dbReference>
<sequence>MFGDLGHGVIMSLFAFWMVRYENNRKLKNTRNEVSNIHIKRVSRDHVVCLTRHCVFDGKLQIWNTFFEGRYIILMMGLFSIYTGLIYNDCFSKSLNMFGSGWSVNAMFKAGVWSRAPSILIHFINMFVMQGEALKPLYPGQTGLQVLLMVIAVLSVPVLLLGKPVYLYWLQNGGQNRLGMYRGYERVRRNSDEELYLLRSEDMEEGSGHNDLSSSGEHLSEEVRTG</sequence>
<feature type="transmembrane region" description="Helical" evidence="8">
    <location>
        <begin position="6"/>
        <end position="21"/>
    </location>
</feature>
<evidence type="ECO:0000256" key="4">
    <source>
        <dbReference type="ARBA" id="ARBA00022692"/>
    </source>
</evidence>
<evidence type="ECO:0000313" key="11">
    <source>
        <dbReference type="Proteomes" id="UP001434883"/>
    </source>
</evidence>
<keyword evidence="5 8" id="KW-1133">Transmembrane helix</keyword>
<protein>
    <recommendedName>
        <fullName evidence="8">V-type proton ATPase subunit a</fullName>
    </recommendedName>
</protein>
<organism evidence="10 11">
    <name type="scientific">Xenoophorus captivus</name>
    <dbReference type="NCBI Taxonomy" id="1517983"/>
    <lineage>
        <taxon>Eukaryota</taxon>
        <taxon>Metazoa</taxon>
        <taxon>Chordata</taxon>
        <taxon>Craniata</taxon>
        <taxon>Vertebrata</taxon>
        <taxon>Euteleostomi</taxon>
        <taxon>Actinopterygii</taxon>
        <taxon>Neopterygii</taxon>
        <taxon>Teleostei</taxon>
        <taxon>Neoteleostei</taxon>
        <taxon>Acanthomorphata</taxon>
        <taxon>Ovalentaria</taxon>
        <taxon>Atherinomorphae</taxon>
        <taxon>Cyprinodontiformes</taxon>
        <taxon>Goodeidae</taxon>
        <taxon>Xenoophorus</taxon>
    </lineage>
</organism>
<proteinExistence type="inferred from homology"/>
<dbReference type="InterPro" id="IPR002490">
    <property type="entry name" value="V-ATPase_116kDa_su"/>
</dbReference>
<gene>
    <name evidence="10" type="ORF">XENOCAPTIV_015994</name>
</gene>
<feature type="transmembrane region" description="Helical" evidence="8">
    <location>
        <begin position="146"/>
        <end position="170"/>
    </location>
</feature>
<evidence type="ECO:0000256" key="1">
    <source>
        <dbReference type="ARBA" id="ARBA00004141"/>
    </source>
</evidence>
<keyword evidence="6 8" id="KW-0406">Ion transport</keyword>
<evidence type="ECO:0000256" key="8">
    <source>
        <dbReference type="RuleBase" id="RU361189"/>
    </source>
</evidence>
<evidence type="ECO:0000256" key="2">
    <source>
        <dbReference type="ARBA" id="ARBA00009904"/>
    </source>
</evidence>
<accession>A0ABV0S319</accession>
<comment type="caution">
    <text evidence="8">Lacks conserved residue(s) required for the propagation of feature annotation.</text>
</comment>
<keyword evidence="7 8" id="KW-0472">Membrane</keyword>
<evidence type="ECO:0000256" key="6">
    <source>
        <dbReference type="ARBA" id="ARBA00023065"/>
    </source>
</evidence>
<keyword evidence="8" id="KW-0375">Hydrogen ion transport</keyword>
<keyword evidence="11" id="KW-1185">Reference proteome</keyword>
<keyword evidence="4 8" id="KW-0812">Transmembrane</keyword>
<comment type="subcellular location">
    <subcellularLocation>
        <location evidence="1">Membrane</location>
        <topology evidence="1">Multi-pass membrane protein</topology>
    </subcellularLocation>
</comment>
<keyword evidence="3 8" id="KW-0813">Transport</keyword>
<evidence type="ECO:0000256" key="9">
    <source>
        <dbReference type="SAM" id="MobiDB-lite"/>
    </source>
</evidence>
<dbReference type="PANTHER" id="PTHR11629:SF22">
    <property type="entry name" value="V-TYPE PROTON ATPASE 116 KDA SUBUNIT A 2"/>
    <property type="match status" value="1"/>
</dbReference>
<dbReference type="PANTHER" id="PTHR11629">
    <property type="entry name" value="VACUOLAR PROTON ATPASES"/>
    <property type="match status" value="1"/>
</dbReference>
<comment type="similarity">
    <text evidence="2 8">Belongs to the V-ATPase 116 kDa subunit family.</text>
</comment>
<reference evidence="10 11" key="1">
    <citation type="submission" date="2021-06" db="EMBL/GenBank/DDBJ databases">
        <authorList>
            <person name="Palmer J.M."/>
        </authorList>
    </citation>
    <scope>NUCLEOTIDE SEQUENCE [LARGE SCALE GENOMIC DNA]</scope>
    <source>
        <strain evidence="10 11">XC_2019</strain>
        <tissue evidence="10">Muscle</tissue>
    </source>
</reference>
<feature type="region of interest" description="Disordered" evidence="9">
    <location>
        <begin position="200"/>
        <end position="226"/>
    </location>
</feature>
<comment type="function">
    <text evidence="8">Essential component of the vacuolar proton pump (V-ATPase), a multimeric enzyme that catalyzes the translocation of protons across the membranes. Required for assembly and activity of the V-ATPase.</text>
</comment>
<evidence type="ECO:0000313" key="10">
    <source>
        <dbReference type="EMBL" id="MEQ2214168.1"/>
    </source>
</evidence>